<evidence type="ECO:0000259" key="6">
    <source>
        <dbReference type="Pfam" id="PF14322"/>
    </source>
</evidence>
<evidence type="ECO:0000256" key="2">
    <source>
        <dbReference type="ARBA" id="ARBA00022729"/>
    </source>
</evidence>
<dbReference type="CDD" id="cd08977">
    <property type="entry name" value="SusD"/>
    <property type="match status" value="1"/>
</dbReference>
<comment type="subcellular location">
    <subcellularLocation>
        <location evidence="1">Cell outer membrane</location>
    </subcellularLocation>
</comment>
<evidence type="ECO:0000256" key="1">
    <source>
        <dbReference type="ARBA" id="ARBA00004442"/>
    </source>
</evidence>
<gene>
    <name evidence="7" type="ORF">KTO63_25390</name>
</gene>
<reference evidence="7" key="1">
    <citation type="submission" date="2021-06" db="EMBL/GenBank/DDBJ databases">
        <authorList>
            <person name="Huq M.A."/>
        </authorList>
    </citation>
    <scope>NUCLEOTIDE SEQUENCE</scope>
    <source>
        <strain evidence="7">MAH-26</strain>
    </source>
</reference>
<evidence type="ECO:0000313" key="8">
    <source>
        <dbReference type="Proteomes" id="UP000812270"/>
    </source>
</evidence>
<feature type="domain" description="RagB/SusD" evidence="5">
    <location>
        <begin position="324"/>
        <end position="478"/>
    </location>
</feature>
<dbReference type="RefSeq" id="WP_217794987.1">
    <property type="nucleotide sequence ID" value="NZ_JAHSPG010000018.1"/>
</dbReference>
<evidence type="ECO:0000313" key="7">
    <source>
        <dbReference type="EMBL" id="MBV4360523.1"/>
    </source>
</evidence>
<dbReference type="Pfam" id="PF07980">
    <property type="entry name" value="SusD_RagB"/>
    <property type="match status" value="1"/>
</dbReference>
<keyword evidence="3" id="KW-0472">Membrane</keyword>
<proteinExistence type="predicted"/>
<dbReference type="PROSITE" id="PS51257">
    <property type="entry name" value="PROKAR_LIPOPROTEIN"/>
    <property type="match status" value="1"/>
</dbReference>
<organism evidence="7 8">
    <name type="scientific">Pinibacter aurantiacus</name>
    <dbReference type="NCBI Taxonomy" id="2851599"/>
    <lineage>
        <taxon>Bacteria</taxon>
        <taxon>Pseudomonadati</taxon>
        <taxon>Bacteroidota</taxon>
        <taxon>Chitinophagia</taxon>
        <taxon>Chitinophagales</taxon>
        <taxon>Chitinophagaceae</taxon>
        <taxon>Pinibacter</taxon>
    </lineage>
</organism>
<feature type="domain" description="SusD-like N-terminal" evidence="6">
    <location>
        <begin position="85"/>
        <end position="243"/>
    </location>
</feature>
<keyword evidence="4" id="KW-0998">Cell outer membrane</keyword>
<name>A0A9E2SFF8_9BACT</name>
<dbReference type="Proteomes" id="UP000812270">
    <property type="component" value="Unassembled WGS sequence"/>
</dbReference>
<keyword evidence="2" id="KW-0732">Signal</keyword>
<evidence type="ECO:0000259" key="5">
    <source>
        <dbReference type="Pfam" id="PF07980"/>
    </source>
</evidence>
<dbReference type="AlphaFoldDB" id="A0A9E2SFF8"/>
<keyword evidence="8" id="KW-1185">Reference proteome</keyword>
<dbReference type="InterPro" id="IPR012944">
    <property type="entry name" value="SusD_RagB_dom"/>
</dbReference>
<protein>
    <submittedName>
        <fullName evidence="7">RagB/SusD family nutrient uptake outer membrane protein</fullName>
    </submittedName>
</protein>
<dbReference type="InterPro" id="IPR033985">
    <property type="entry name" value="SusD-like_N"/>
</dbReference>
<sequence>MKSTKITLLHIVGQSGRLITALCLLCMILSSSCKKFVTVENPPDVLTSDKIFVDDKTATAAMLSIYIDMMNDQFGSNGSFVCFSLTALGGMSANEMIWTQSNTTAPTYQEFTDHALTPPNTYVAAFWKDGYKYIYRTNAIINGLPTATGMTTATKNQLAGEAKFMRAFCYFYLVNLFGDVPLILNTNYQENMLVPRTPAADVWKQIVADLKDAKALLQEAYPTTERLRPNRWTASALLARSYLYTGQWADAESEADAIIASGAYGAALPALDKVFKKDSPETIWQLQPVRSNANTLEGSTFLVAGTTQPNYQLTQQLITAFEANDNRKAKWIGFSNPAYPTWAFPAKYKAGAGAVTEYYVVFRLTEQYMIRSEARARQGGSKLQPGIDDLNTVRTRAGLLGSTATDQASLILALEKERQVEFFAEWGHRWLDLKRTNRAEAVLGPLSPNKTWKPGSELFPVPDVEINNNPKLVQNGAYL</sequence>
<evidence type="ECO:0000256" key="4">
    <source>
        <dbReference type="ARBA" id="ARBA00023237"/>
    </source>
</evidence>
<comment type="caution">
    <text evidence="7">The sequence shown here is derived from an EMBL/GenBank/DDBJ whole genome shotgun (WGS) entry which is preliminary data.</text>
</comment>
<accession>A0A9E2SFF8</accession>
<dbReference type="GO" id="GO:0009279">
    <property type="term" value="C:cell outer membrane"/>
    <property type="evidence" value="ECO:0007669"/>
    <property type="project" value="UniProtKB-SubCell"/>
</dbReference>
<dbReference type="Pfam" id="PF14322">
    <property type="entry name" value="SusD-like_3"/>
    <property type="match status" value="1"/>
</dbReference>
<dbReference type="EMBL" id="JAHSPG010000018">
    <property type="protein sequence ID" value="MBV4360523.1"/>
    <property type="molecule type" value="Genomic_DNA"/>
</dbReference>
<evidence type="ECO:0000256" key="3">
    <source>
        <dbReference type="ARBA" id="ARBA00023136"/>
    </source>
</evidence>